<accession>A0A5E4G365</accession>
<dbReference type="SUPFAM" id="SSF81901">
    <property type="entry name" value="HCP-like"/>
    <property type="match status" value="1"/>
</dbReference>
<dbReference type="PROSITE" id="PS51375">
    <property type="entry name" value="PPR"/>
    <property type="match status" value="2"/>
</dbReference>
<dbReference type="EMBL" id="CABIKO010000315">
    <property type="protein sequence ID" value="VVA34048.1"/>
    <property type="molecule type" value="Genomic_DNA"/>
</dbReference>
<proteinExistence type="inferred from homology"/>
<reference evidence="5" key="1">
    <citation type="journal article" date="2020" name="Plant J.">
        <title>Transposons played a major role in the diversification between the closely related almond and peach genomes: results from the almond genome sequence.</title>
        <authorList>
            <person name="Alioto T."/>
            <person name="Alexiou K.G."/>
            <person name="Bardil A."/>
            <person name="Barteri F."/>
            <person name="Castanera R."/>
            <person name="Cruz F."/>
            <person name="Dhingra A."/>
            <person name="Duval H."/>
            <person name="Fernandez I Marti A."/>
            <person name="Frias L."/>
            <person name="Galan B."/>
            <person name="Garcia J.L."/>
            <person name="Howad W."/>
            <person name="Gomez-Garrido J."/>
            <person name="Gut M."/>
            <person name="Julca I."/>
            <person name="Morata J."/>
            <person name="Puigdomenech P."/>
            <person name="Ribeca P."/>
            <person name="Rubio Cabetas M.J."/>
            <person name="Vlasova A."/>
            <person name="Wirthensohn M."/>
            <person name="Garcia-Mas J."/>
            <person name="Gabaldon T."/>
            <person name="Casacuberta J.M."/>
            <person name="Arus P."/>
        </authorList>
    </citation>
    <scope>NUCLEOTIDE SEQUENCE [LARGE SCALE GENOMIC DNA]</scope>
    <source>
        <strain evidence="5">cv. Texas</strain>
    </source>
</reference>
<protein>
    <submittedName>
        <fullName evidence="4">PREDICTED: pentatricopeptide</fullName>
    </submittedName>
</protein>
<feature type="repeat" description="PPR" evidence="3">
    <location>
        <begin position="20"/>
        <end position="54"/>
    </location>
</feature>
<dbReference type="Pfam" id="PF13041">
    <property type="entry name" value="PPR_2"/>
    <property type="match status" value="1"/>
</dbReference>
<evidence type="ECO:0000313" key="5">
    <source>
        <dbReference type="Proteomes" id="UP000327085"/>
    </source>
</evidence>
<dbReference type="InterPro" id="IPR002885">
    <property type="entry name" value="PPR_rpt"/>
</dbReference>
<dbReference type="Gramene" id="VVA34048">
    <property type="protein sequence ID" value="VVA34048"/>
    <property type="gene ID" value="Prudul26B029001"/>
</dbReference>
<dbReference type="PANTHER" id="PTHR47941">
    <property type="entry name" value="PENTATRICOPEPTIDE REPEAT-CONTAINING PROTEIN 3, MITOCHONDRIAL"/>
    <property type="match status" value="1"/>
</dbReference>
<dbReference type="Pfam" id="PF01535">
    <property type="entry name" value="PPR"/>
    <property type="match status" value="1"/>
</dbReference>
<dbReference type="InterPro" id="IPR011990">
    <property type="entry name" value="TPR-like_helical_dom_sf"/>
</dbReference>
<dbReference type="InParanoid" id="A0A5E4G365"/>
<evidence type="ECO:0000256" key="2">
    <source>
        <dbReference type="ARBA" id="ARBA00022737"/>
    </source>
</evidence>
<dbReference type="AlphaFoldDB" id="A0A5E4G365"/>
<evidence type="ECO:0000256" key="3">
    <source>
        <dbReference type="PROSITE-ProRule" id="PRU00708"/>
    </source>
</evidence>
<gene>
    <name evidence="4" type="ORF">ALMOND_2B029001</name>
</gene>
<sequence>MTEEARKVFEAKIKYGMELSTISCSMLVNEYCLLGRMDKAKKVFNFLVALGHVPDIASCYNALVNGYVQDKRMGEALRLAKEMIQKGLRPDIETQKSLKGFRCRRHVASA</sequence>
<organism evidence="4 5">
    <name type="scientific">Prunus dulcis</name>
    <name type="common">Almond</name>
    <name type="synonym">Amygdalus dulcis</name>
    <dbReference type="NCBI Taxonomy" id="3755"/>
    <lineage>
        <taxon>Eukaryota</taxon>
        <taxon>Viridiplantae</taxon>
        <taxon>Streptophyta</taxon>
        <taxon>Embryophyta</taxon>
        <taxon>Tracheophyta</taxon>
        <taxon>Spermatophyta</taxon>
        <taxon>Magnoliopsida</taxon>
        <taxon>eudicotyledons</taxon>
        <taxon>Gunneridae</taxon>
        <taxon>Pentapetalae</taxon>
        <taxon>rosids</taxon>
        <taxon>fabids</taxon>
        <taxon>Rosales</taxon>
        <taxon>Rosaceae</taxon>
        <taxon>Amygdaloideae</taxon>
        <taxon>Amygdaleae</taxon>
        <taxon>Prunus</taxon>
    </lineage>
</organism>
<feature type="repeat" description="PPR" evidence="3">
    <location>
        <begin position="56"/>
        <end position="90"/>
    </location>
</feature>
<dbReference type="NCBIfam" id="TIGR00756">
    <property type="entry name" value="PPR"/>
    <property type="match status" value="2"/>
</dbReference>
<name>A0A5E4G365_PRUDU</name>
<comment type="similarity">
    <text evidence="1">Belongs to the PPR family. P subfamily.</text>
</comment>
<keyword evidence="2" id="KW-0677">Repeat</keyword>
<evidence type="ECO:0000256" key="1">
    <source>
        <dbReference type="ARBA" id="ARBA00007626"/>
    </source>
</evidence>
<dbReference type="Proteomes" id="UP000327085">
    <property type="component" value="Chromosome 1"/>
</dbReference>
<dbReference type="Gene3D" id="1.25.40.10">
    <property type="entry name" value="Tetratricopeptide repeat domain"/>
    <property type="match status" value="1"/>
</dbReference>
<evidence type="ECO:0000313" key="4">
    <source>
        <dbReference type="EMBL" id="VVA34048.1"/>
    </source>
</evidence>